<reference evidence="2 3" key="1">
    <citation type="submission" date="2023-07" db="EMBL/GenBank/DDBJ databases">
        <title>Sorghum-associated microbial communities from plants grown in Nebraska, USA.</title>
        <authorList>
            <person name="Schachtman D."/>
        </authorList>
    </citation>
    <scope>NUCLEOTIDE SEQUENCE [LARGE SCALE GENOMIC DNA]</scope>
    <source>
        <strain evidence="2 3">DS1027</strain>
    </source>
</reference>
<dbReference type="Proteomes" id="UP001184150">
    <property type="component" value="Unassembled WGS sequence"/>
</dbReference>
<keyword evidence="3" id="KW-1185">Reference proteome</keyword>
<dbReference type="RefSeq" id="WP_309805391.1">
    <property type="nucleotide sequence ID" value="NZ_JAVDRD010000005.1"/>
</dbReference>
<dbReference type="Pfam" id="PF00550">
    <property type="entry name" value="PP-binding"/>
    <property type="match status" value="1"/>
</dbReference>
<gene>
    <name evidence="2" type="ORF">J2792_002393</name>
</gene>
<dbReference type="InterPro" id="IPR009081">
    <property type="entry name" value="PP-bd_ACP"/>
</dbReference>
<dbReference type="EMBL" id="JAVDRD010000005">
    <property type="protein sequence ID" value="MDR6511521.1"/>
    <property type="molecule type" value="Genomic_DNA"/>
</dbReference>
<evidence type="ECO:0000313" key="2">
    <source>
        <dbReference type="EMBL" id="MDR6511521.1"/>
    </source>
</evidence>
<feature type="domain" description="Carrier" evidence="1">
    <location>
        <begin position="1"/>
        <end position="80"/>
    </location>
</feature>
<comment type="caution">
    <text evidence="2">The sequence shown here is derived from an EMBL/GenBank/DDBJ whole genome shotgun (WGS) entry which is preliminary data.</text>
</comment>
<sequence length="83" mass="8798">MPNTEAITQIICKTIGLTRRKIEPASITADTKIADIGADEYDKLGIAMAIEDELRVSVSEHAMAEARTVGDLVDAVEAGRVAG</sequence>
<proteinExistence type="predicted"/>
<dbReference type="PROSITE" id="PS50075">
    <property type="entry name" value="CARRIER"/>
    <property type="match status" value="1"/>
</dbReference>
<dbReference type="SUPFAM" id="SSF47336">
    <property type="entry name" value="ACP-like"/>
    <property type="match status" value="1"/>
</dbReference>
<name>A0ABU1MNC0_9SPHN</name>
<dbReference type="InterPro" id="IPR036736">
    <property type="entry name" value="ACP-like_sf"/>
</dbReference>
<protein>
    <submittedName>
        <fullName evidence="2">Acyl carrier protein</fullName>
    </submittedName>
</protein>
<evidence type="ECO:0000313" key="3">
    <source>
        <dbReference type="Proteomes" id="UP001184150"/>
    </source>
</evidence>
<accession>A0ABU1MNC0</accession>
<dbReference type="Gene3D" id="1.10.1200.10">
    <property type="entry name" value="ACP-like"/>
    <property type="match status" value="1"/>
</dbReference>
<organism evidence="2 3">
    <name type="scientific">Novosphingobium capsulatum</name>
    <dbReference type="NCBI Taxonomy" id="13688"/>
    <lineage>
        <taxon>Bacteria</taxon>
        <taxon>Pseudomonadati</taxon>
        <taxon>Pseudomonadota</taxon>
        <taxon>Alphaproteobacteria</taxon>
        <taxon>Sphingomonadales</taxon>
        <taxon>Sphingomonadaceae</taxon>
        <taxon>Novosphingobium</taxon>
    </lineage>
</organism>
<evidence type="ECO:0000259" key="1">
    <source>
        <dbReference type="PROSITE" id="PS50075"/>
    </source>
</evidence>